<accession>A0A6V6YTS7</accession>
<dbReference type="SUPFAM" id="SSF141072">
    <property type="entry name" value="CalX-like"/>
    <property type="match status" value="3"/>
</dbReference>
<organism evidence="6 7">
    <name type="scientific">Flavobacterium salmonis</name>
    <dbReference type="NCBI Taxonomy" id="2654844"/>
    <lineage>
        <taxon>Bacteria</taxon>
        <taxon>Pseudomonadati</taxon>
        <taxon>Bacteroidota</taxon>
        <taxon>Flavobacteriia</taxon>
        <taxon>Flavobacteriales</taxon>
        <taxon>Flavobacteriaceae</taxon>
        <taxon>Flavobacterium</taxon>
    </lineage>
</organism>
<reference evidence="6 7" key="1">
    <citation type="submission" date="2020-06" db="EMBL/GenBank/DDBJ databases">
        <authorList>
            <person name="Criscuolo A."/>
        </authorList>
    </citation>
    <scope>NUCLEOTIDE SEQUENCE [LARGE SCALE GENOMIC DNA]</scope>
    <source>
        <strain evidence="7">CIP 111411</strain>
    </source>
</reference>
<dbReference type="InterPro" id="IPR051171">
    <property type="entry name" value="CaCA"/>
</dbReference>
<keyword evidence="3" id="KW-0106">Calcium</keyword>
<dbReference type="Proteomes" id="UP000530060">
    <property type="component" value="Unassembled WGS sequence"/>
</dbReference>
<keyword evidence="1" id="KW-0732">Signal</keyword>
<feature type="domain" description="Calx-beta" evidence="5">
    <location>
        <begin position="39"/>
        <end position="134"/>
    </location>
</feature>
<dbReference type="Gene3D" id="2.60.40.2030">
    <property type="match status" value="3"/>
</dbReference>
<evidence type="ECO:0000313" key="6">
    <source>
        <dbReference type="EMBL" id="CAD0002102.1"/>
    </source>
</evidence>
<dbReference type="NCBIfam" id="TIGR01451">
    <property type="entry name" value="B_ant_repeat"/>
    <property type="match status" value="1"/>
</dbReference>
<keyword evidence="4" id="KW-0406">Ion transport</keyword>
<evidence type="ECO:0000256" key="1">
    <source>
        <dbReference type="ARBA" id="ARBA00022729"/>
    </source>
</evidence>
<keyword evidence="4" id="KW-0813">Transport</keyword>
<evidence type="ECO:0000313" key="7">
    <source>
        <dbReference type="Proteomes" id="UP000530060"/>
    </source>
</evidence>
<dbReference type="Pfam" id="PF03160">
    <property type="entry name" value="Calx-beta"/>
    <property type="match status" value="3"/>
</dbReference>
<gene>
    <name evidence="6" type="ORF">FLAT13_00938</name>
</gene>
<protein>
    <recommendedName>
        <fullName evidence="5">Calx-beta domain-containing protein</fullName>
    </recommendedName>
</protein>
<evidence type="ECO:0000256" key="4">
    <source>
        <dbReference type="ARBA" id="ARBA00023065"/>
    </source>
</evidence>
<evidence type="ECO:0000259" key="5">
    <source>
        <dbReference type="SMART" id="SM00237"/>
    </source>
</evidence>
<dbReference type="NCBIfam" id="TIGR04131">
    <property type="entry name" value="Bac_Flav_CTERM"/>
    <property type="match status" value="1"/>
</dbReference>
<dbReference type="PANTHER" id="PTHR11878:SF65">
    <property type="entry name" value="NA_CA-EXCHANGE PROTEIN, ISOFORM G"/>
    <property type="match status" value="1"/>
</dbReference>
<dbReference type="GO" id="GO:0007154">
    <property type="term" value="P:cell communication"/>
    <property type="evidence" value="ECO:0007669"/>
    <property type="project" value="InterPro"/>
</dbReference>
<dbReference type="Gene3D" id="2.60.40.10">
    <property type="entry name" value="Immunoglobulins"/>
    <property type="match status" value="1"/>
</dbReference>
<dbReference type="PANTHER" id="PTHR11878">
    <property type="entry name" value="SODIUM/CALCIUM EXCHANGER"/>
    <property type="match status" value="1"/>
</dbReference>
<name>A0A6V6YTS7_9FLAO</name>
<dbReference type="Pfam" id="PF24346">
    <property type="entry name" value="DUF7507"/>
    <property type="match status" value="1"/>
</dbReference>
<dbReference type="Pfam" id="PF13585">
    <property type="entry name" value="CHU_C"/>
    <property type="match status" value="1"/>
</dbReference>
<evidence type="ECO:0000256" key="3">
    <source>
        <dbReference type="ARBA" id="ARBA00022837"/>
    </source>
</evidence>
<dbReference type="InterPro" id="IPR047589">
    <property type="entry name" value="DUF11_rpt"/>
</dbReference>
<keyword evidence="7" id="KW-1185">Reference proteome</keyword>
<proteinExistence type="predicted"/>
<dbReference type="InterPro" id="IPR055354">
    <property type="entry name" value="DUF7507"/>
</dbReference>
<dbReference type="InterPro" id="IPR003644">
    <property type="entry name" value="Calx_beta"/>
</dbReference>
<dbReference type="GO" id="GO:0016020">
    <property type="term" value="C:membrane"/>
    <property type="evidence" value="ECO:0007669"/>
    <property type="project" value="InterPro"/>
</dbReference>
<dbReference type="InterPro" id="IPR013783">
    <property type="entry name" value="Ig-like_fold"/>
</dbReference>
<comment type="caution">
    <text evidence="6">The sequence shown here is derived from an EMBL/GenBank/DDBJ whole genome shotgun (WGS) entry which is preliminary data.</text>
</comment>
<dbReference type="EMBL" id="CAIJDP010000058">
    <property type="protein sequence ID" value="CAD0002102.1"/>
    <property type="molecule type" value="Genomic_DNA"/>
</dbReference>
<sequence length="584" mass="61169">MTGTITIDPADDTLYEGNETVIIDITNVTGATENGVQQATVTITDDETTPTVSISTPTTVEGTNAVFTVSLDVPSSVDTVINVVTTNGTAGSLDYTSVNTTVIIPAGSTSATVSIPILSDAIHEPSETFTLTGTITSGTTSNITVSGTGTITDSNGVPTLSISNLTVSEGSPAVFTVSLSGVSSVDTVINVITANGTAGSLDYTLISTTVTIPAGSTSVTVSVPILIDAINEAPETFSLTGTITAGSTANTTAIGTATISDTSIVLIANDDEASPDGINGSLEFINVLDNDLRNGLKIDPSDVNIQQKTTFTYFEFNSDGTVNILPNTPGGTYEVVYEICEKAGSNNCTTAVLKVFVEAPSIAIIKTATFNDEDNSGYANAGETITYNFKITNTGNVPLSGIKVTDNLPGIVLSGQPISLQIGESDEHTFTATYSISQSDINNGSVTNQASVTGQSPLGVIVEDKSDDKNNADDNPTVSNIEGCVIKVFNAVSPNNDNLNDELNIRGIECYPDNTIEIYNRWGVLVFSRDRYDNSNGNFKGISEGRTTIKQSEKLPVGTYFYILKYKDSNAKQHESAGYLYLSN</sequence>
<dbReference type="AlphaFoldDB" id="A0A6V6YTS7"/>
<keyword evidence="2" id="KW-0677">Repeat</keyword>
<feature type="domain" description="Calx-beta" evidence="5">
    <location>
        <begin position="147"/>
        <end position="242"/>
    </location>
</feature>
<dbReference type="InterPro" id="IPR038081">
    <property type="entry name" value="CalX-like_sf"/>
</dbReference>
<dbReference type="GO" id="GO:0030001">
    <property type="term" value="P:metal ion transport"/>
    <property type="evidence" value="ECO:0007669"/>
    <property type="project" value="TreeGrafter"/>
</dbReference>
<evidence type="ECO:0000256" key="2">
    <source>
        <dbReference type="ARBA" id="ARBA00022737"/>
    </source>
</evidence>
<dbReference type="SMART" id="SM00237">
    <property type="entry name" value="Calx_beta"/>
    <property type="match status" value="2"/>
</dbReference>
<dbReference type="InterPro" id="IPR026341">
    <property type="entry name" value="T9SS_type_B"/>
</dbReference>